<accession>A0A1X2ISE0</accession>
<organism evidence="1 2">
    <name type="scientific">Absidia repens</name>
    <dbReference type="NCBI Taxonomy" id="90262"/>
    <lineage>
        <taxon>Eukaryota</taxon>
        <taxon>Fungi</taxon>
        <taxon>Fungi incertae sedis</taxon>
        <taxon>Mucoromycota</taxon>
        <taxon>Mucoromycotina</taxon>
        <taxon>Mucoromycetes</taxon>
        <taxon>Mucorales</taxon>
        <taxon>Cunninghamellaceae</taxon>
        <taxon>Absidia</taxon>
    </lineage>
</organism>
<gene>
    <name evidence="1" type="ORF">BCR42DRAFT_448296</name>
</gene>
<dbReference type="SUPFAM" id="SSF81631">
    <property type="entry name" value="PAP/OAS1 substrate-binding domain"/>
    <property type="match status" value="1"/>
</dbReference>
<sequence length="139" mass="15760">MSSPLSSKQVVFLEETQGAHKKIPQQTAFPLSQQINMSGRILSQLCQSTSRLIQPKTPSNPNINPIPKRKSLTAVDPFLESRNVANFSTEMGWARIKREFRRAANMLINGGSFEQVLEEYWSVEYYDPDCIKNRVGSRA</sequence>
<evidence type="ECO:0000313" key="2">
    <source>
        <dbReference type="Proteomes" id="UP000193560"/>
    </source>
</evidence>
<reference evidence="1 2" key="1">
    <citation type="submission" date="2016-07" db="EMBL/GenBank/DDBJ databases">
        <title>Pervasive Adenine N6-methylation of Active Genes in Fungi.</title>
        <authorList>
            <consortium name="DOE Joint Genome Institute"/>
            <person name="Mondo S.J."/>
            <person name="Dannebaum R.O."/>
            <person name="Kuo R.C."/>
            <person name="Labutti K."/>
            <person name="Haridas S."/>
            <person name="Kuo A."/>
            <person name="Salamov A."/>
            <person name="Ahrendt S.R."/>
            <person name="Lipzen A."/>
            <person name="Sullivan W."/>
            <person name="Andreopoulos W.B."/>
            <person name="Clum A."/>
            <person name="Lindquist E."/>
            <person name="Daum C."/>
            <person name="Ramamoorthy G.K."/>
            <person name="Gryganskyi A."/>
            <person name="Culley D."/>
            <person name="Magnuson J.K."/>
            <person name="James T.Y."/>
            <person name="O'Malley M.A."/>
            <person name="Stajich J.E."/>
            <person name="Spatafora J.W."/>
            <person name="Visel A."/>
            <person name="Grigoriev I.V."/>
        </authorList>
    </citation>
    <scope>NUCLEOTIDE SEQUENCE [LARGE SCALE GENOMIC DNA]</scope>
    <source>
        <strain evidence="1 2">NRRL 1336</strain>
    </source>
</reference>
<evidence type="ECO:0000313" key="1">
    <source>
        <dbReference type="EMBL" id="ORZ21456.1"/>
    </source>
</evidence>
<keyword evidence="2" id="KW-1185">Reference proteome</keyword>
<comment type="caution">
    <text evidence="1">The sequence shown here is derived from an EMBL/GenBank/DDBJ whole genome shotgun (WGS) entry which is preliminary data.</text>
</comment>
<dbReference type="EMBL" id="MCGE01000005">
    <property type="protein sequence ID" value="ORZ21456.1"/>
    <property type="molecule type" value="Genomic_DNA"/>
</dbReference>
<protein>
    <submittedName>
        <fullName evidence="1">Uncharacterized protein</fullName>
    </submittedName>
</protein>
<proteinExistence type="predicted"/>
<name>A0A1X2ISE0_9FUNG</name>
<dbReference type="AlphaFoldDB" id="A0A1X2ISE0"/>
<dbReference type="OrthoDB" id="2274644at2759"/>
<dbReference type="Proteomes" id="UP000193560">
    <property type="component" value="Unassembled WGS sequence"/>
</dbReference>
<dbReference type="Gene3D" id="1.10.1410.10">
    <property type="match status" value="1"/>
</dbReference>